<sequence>MGLSHVATVRWRSYRKSSALFEAGRQGVIEKLIKLIVAWCIKPNLRIRVRNTRCKERGYERTGLIVPETFGVLMEANGRRVNAGPRYRTRLEFNSPVIRMGYKSAQELRFIPKPADVISTISGERARACRYAIHIGENLVSSLDPDLFLDHTQRKTSRKLRQRTSEDRQEITKNSLTTQPTV</sequence>
<reference evidence="2" key="1">
    <citation type="submission" date="2021-10" db="EMBL/GenBank/DDBJ databases">
        <title>De novo Genome Assembly of Clathrus columnatus (Basidiomycota, Fungi) Using Illumina and Nanopore Sequence Data.</title>
        <authorList>
            <person name="Ogiso-Tanaka E."/>
            <person name="Itagaki H."/>
            <person name="Hosoya T."/>
            <person name="Hosaka K."/>
        </authorList>
    </citation>
    <scope>NUCLEOTIDE SEQUENCE</scope>
    <source>
        <strain evidence="2">MO-923</strain>
    </source>
</reference>
<accession>A0AAV5A7U9</accession>
<protein>
    <submittedName>
        <fullName evidence="2">Uncharacterized protein</fullName>
    </submittedName>
</protein>
<name>A0AAV5A7U9_9AGAM</name>
<evidence type="ECO:0000313" key="3">
    <source>
        <dbReference type="Proteomes" id="UP001050691"/>
    </source>
</evidence>
<feature type="compositionally biased region" description="Polar residues" evidence="1">
    <location>
        <begin position="172"/>
        <end position="182"/>
    </location>
</feature>
<keyword evidence="3" id="KW-1185">Reference proteome</keyword>
<comment type="caution">
    <text evidence="2">The sequence shown here is derived from an EMBL/GenBank/DDBJ whole genome shotgun (WGS) entry which is preliminary data.</text>
</comment>
<organism evidence="2 3">
    <name type="scientific">Clathrus columnatus</name>
    <dbReference type="NCBI Taxonomy" id="1419009"/>
    <lineage>
        <taxon>Eukaryota</taxon>
        <taxon>Fungi</taxon>
        <taxon>Dikarya</taxon>
        <taxon>Basidiomycota</taxon>
        <taxon>Agaricomycotina</taxon>
        <taxon>Agaricomycetes</taxon>
        <taxon>Phallomycetidae</taxon>
        <taxon>Phallales</taxon>
        <taxon>Clathraceae</taxon>
        <taxon>Clathrus</taxon>
    </lineage>
</organism>
<evidence type="ECO:0000256" key="1">
    <source>
        <dbReference type="SAM" id="MobiDB-lite"/>
    </source>
</evidence>
<evidence type="ECO:0000313" key="2">
    <source>
        <dbReference type="EMBL" id="GJJ10335.1"/>
    </source>
</evidence>
<dbReference type="Proteomes" id="UP001050691">
    <property type="component" value="Unassembled WGS sequence"/>
</dbReference>
<gene>
    <name evidence="2" type="ORF">Clacol_004561</name>
</gene>
<dbReference type="EMBL" id="BPWL01000005">
    <property type="protein sequence ID" value="GJJ10335.1"/>
    <property type="molecule type" value="Genomic_DNA"/>
</dbReference>
<feature type="region of interest" description="Disordered" evidence="1">
    <location>
        <begin position="154"/>
        <end position="182"/>
    </location>
</feature>
<dbReference type="AlphaFoldDB" id="A0AAV5A7U9"/>
<proteinExistence type="predicted"/>